<evidence type="ECO:0000256" key="1">
    <source>
        <dbReference type="SAM" id="MobiDB-lite"/>
    </source>
</evidence>
<reference evidence="3" key="1">
    <citation type="journal article" date="2023" name="Commun. Biol.">
        <title>Genome analysis of Parmales, the sister group of diatoms, reveals the evolutionary specialization of diatoms from phago-mixotrophs to photoautotrophs.</title>
        <authorList>
            <person name="Ban H."/>
            <person name="Sato S."/>
            <person name="Yoshikawa S."/>
            <person name="Yamada K."/>
            <person name="Nakamura Y."/>
            <person name="Ichinomiya M."/>
            <person name="Sato N."/>
            <person name="Blanc-Mathieu R."/>
            <person name="Endo H."/>
            <person name="Kuwata A."/>
            <person name="Ogata H."/>
        </authorList>
    </citation>
    <scope>NUCLEOTIDE SEQUENCE [LARGE SCALE GENOMIC DNA]</scope>
    <source>
        <strain evidence="3">NIES 3700</strain>
    </source>
</reference>
<feature type="compositionally biased region" description="Polar residues" evidence="1">
    <location>
        <begin position="10"/>
        <end position="19"/>
    </location>
</feature>
<feature type="region of interest" description="Disordered" evidence="1">
    <location>
        <begin position="1"/>
        <end position="38"/>
    </location>
</feature>
<gene>
    <name evidence="2" type="ORF">TrLO_g5612</name>
</gene>
<evidence type="ECO:0000313" key="2">
    <source>
        <dbReference type="EMBL" id="GMI05899.1"/>
    </source>
</evidence>
<dbReference type="AlphaFoldDB" id="A0A9W7F9Q4"/>
<accession>A0A9W7F9Q4</accession>
<proteinExistence type="predicted"/>
<sequence>MQDGSDRILRNNNNKSQDPPENYKINLKPPNKQGRVEHDPHEYAFRMRRLTDSWLRMFDEYAVEVLEKKGWRIFDVQKLPEAGRRSKKERRIQAMKGMLGFRSSGTWREI</sequence>
<organism evidence="2 3">
    <name type="scientific">Triparma laevis f. longispina</name>
    <dbReference type="NCBI Taxonomy" id="1714387"/>
    <lineage>
        <taxon>Eukaryota</taxon>
        <taxon>Sar</taxon>
        <taxon>Stramenopiles</taxon>
        <taxon>Ochrophyta</taxon>
        <taxon>Bolidophyceae</taxon>
        <taxon>Parmales</taxon>
        <taxon>Triparmaceae</taxon>
        <taxon>Triparma</taxon>
    </lineage>
</organism>
<protein>
    <submittedName>
        <fullName evidence="2">Uncharacterized protein</fullName>
    </submittedName>
</protein>
<dbReference type="EMBL" id="BRXW01000093">
    <property type="protein sequence ID" value="GMI05899.1"/>
    <property type="molecule type" value="Genomic_DNA"/>
</dbReference>
<evidence type="ECO:0000313" key="3">
    <source>
        <dbReference type="Proteomes" id="UP001165122"/>
    </source>
</evidence>
<keyword evidence="3" id="KW-1185">Reference proteome</keyword>
<name>A0A9W7F9Q4_9STRA</name>
<comment type="caution">
    <text evidence="2">The sequence shown here is derived from an EMBL/GenBank/DDBJ whole genome shotgun (WGS) entry which is preliminary data.</text>
</comment>
<dbReference type="Proteomes" id="UP001165122">
    <property type="component" value="Unassembled WGS sequence"/>
</dbReference>